<evidence type="ECO:0000313" key="2">
    <source>
        <dbReference type="EMBL" id="CAD7701821.1"/>
    </source>
</evidence>
<keyword evidence="3" id="KW-1185">Reference proteome</keyword>
<dbReference type="EMBL" id="CAJHUC010001640">
    <property type="protein sequence ID" value="CAD7701821.1"/>
    <property type="molecule type" value="Genomic_DNA"/>
</dbReference>
<feature type="transmembrane region" description="Helical" evidence="1">
    <location>
        <begin position="7"/>
        <end position="24"/>
    </location>
</feature>
<dbReference type="Proteomes" id="UP000708148">
    <property type="component" value="Unassembled WGS sequence"/>
</dbReference>
<dbReference type="AlphaFoldDB" id="A0A8S1J2P6"/>
<organism evidence="2 3">
    <name type="scientific">Ostreobium quekettii</name>
    <dbReference type="NCBI Taxonomy" id="121088"/>
    <lineage>
        <taxon>Eukaryota</taxon>
        <taxon>Viridiplantae</taxon>
        <taxon>Chlorophyta</taxon>
        <taxon>core chlorophytes</taxon>
        <taxon>Ulvophyceae</taxon>
        <taxon>TCBD clade</taxon>
        <taxon>Bryopsidales</taxon>
        <taxon>Ostreobineae</taxon>
        <taxon>Ostreobiaceae</taxon>
        <taxon>Ostreobium</taxon>
    </lineage>
</organism>
<gene>
    <name evidence="2" type="ORF">OSTQU699_LOCUS7178</name>
</gene>
<keyword evidence="1" id="KW-0472">Membrane</keyword>
<keyword evidence="1" id="KW-0812">Transmembrane</keyword>
<proteinExistence type="predicted"/>
<evidence type="ECO:0000256" key="1">
    <source>
        <dbReference type="SAM" id="Phobius"/>
    </source>
</evidence>
<accession>A0A8S1J2P6</accession>
<name>A0A8S1J2P6_9CHLO</name>
<evidence type="ECO:0000313" key="3">
    <source>
        <dbReference type="Proteomes" id="UP000708148"/>
    </source>
</evidence>
<protein>
    <submittedName>
        <fullName evidence="2">Uncharacterized protein</fullName>
    </submittedName>
</protein>
<feature type="non-terminal residue" evidence="2">
    <location>
        <position position="1"/>
    </location>
</feature>
<keyword evidence="1" id="KW-1133">Transmembrane helix</keyword>
<reference evidence="2" key="1">
    <citation type="submission" date="2020-12" db="EMBL/GenBank/DDBJ databases">
        <authorList>
            <person name="Iha C."/>
        </authorList>
    </citation>
    <scope>NUCLEOTIDE SEQUENCE</scope>
</reference>
<feature type="transmembrane region" description="Helical" evidence="1">
    <location>
        <begin position="82"/>
        <end position="103"/>
    </location>
</feature>
<sequence>MDFFTFALGYVALTAFLLLIMLFGESPAFIGTPVAWCHYAITTWPCDAAQWLVAKCFGRRGERAFEDVADCCCESSNPALQIMYLLIMGGSYYLYLTHLFVLLPSPLAGRYH</sequence>
<dbReference type="OrthoDB" id="5977743at2759"/>
<comment type="caution">
    <text evidence="2">The sequence shown here is derived from an EMBL/GenBank/DDBJ whole genome shotgun (WGS) entry which is preliminary data.</text>
</comment>